<dbReference type="InterPro" id="IPR002822">
    <property type="entry name" value="Ni_insertion"/>
</dbReference>
<evidence type="ECO:0008006" key="4">
    <source>
        <dbReference type="Google" id="ProtNLM"/>
    </source>
</evidence>
<keyword evidence="1" id="KW-0533">Nickel</keyword>
<dbReference type="AlphaFoldDB" id="A0A4E0RQG7"/>
<proteinExistence type="predicted"/>
<comment type="caution">
    <text evidence="2">The sequence shown here is derived from an EMBL/GenBank/DDBJ whole genome shotgun (WGS) entry which is preliminary data.</text>
</comment>
<gene>
    <name evidence="2" type="ORF">PN36_23140</name>
</gene>
<feature type="non-terminal residue" evidence="2">
    <location>
        <position position="298"/>
    </location>
</feature>
<sequence length="298" mass="32667">MHIHLDPVGGIAGDMFVSSIIDAFPHLEEPLYNTIKKLDIPSEIEIAVKPYTDGILTGKRFQVDGFKDEHHSHFPSIQNRILKAKLSTETTERSIEIFRILALAEAEVHGTSVDQVAFHEVGAWDSIIDIVSAAFLISSLSVKSWSIGELPLGKGLVSSAHGMLPIPAPAVVSILSGYPVYSDNIKGERVTPTGAAIVKHLSPDFNYASLRLKNHGHGFGSKRLPNMSNILRCLVFDYSTHNDESIALVNFEIDDQSPEDLAVGLDHLRELDGVIDISQNMLMMKKNRVATGIQILAE</sequence>
<evidence type="ECO:0000313" key="3">
    <source>
        <dbReference type="Proteomes" id="UP000030428"/>
    </source>
</evidence>
<name>A0A4E0RQG7_9GAMM</name>
<accession>A0A4E0RQG7</accession>
<dbReference type="Proteomes" id="UP000030428">
    <property type="component" value="Unassembled WGS sequence"/>
</dbReference>
<dbReference type="PANTHER" id="PTHR36566">
    <property type="entry name" value="NICKEL INSERTION PROTEIN-RELATED"/>
    <property type="match status" value="1"/>
</dbReference>
<dbReference type="PANTHER" id="PTHR36566:SF1">
    <property type="entry name" value="PYRIDINIUM-3,5-BISTHIOCARBOXYLIC ACID MONONUCLEOTIDE NICKEL INSERTION PROTEIN"/>
    <property type="match status" value="1"/>
</dbReference>
<evidence type="ECO:0000256" key="1">
    <source>
        <dbReference type="ARBA" id="ARBA00022596"/>
    </source>
</evidence>
<dbReference type="Gene3D" id="3.30.70.1380">
    <property type="entry name" value="Transcriptional regulatory protein pf0864 domain like"/>
    <property type="match status" value="1"/>
</dbReference>
<dbReference type="Pfam" id="PF01969">
    <property type="entry name" value="Ni_insertion"/>
    <property type="match status" value="1"/>
</dbReference>
<protein>
    <recommendedName>
        <fullName evidence="4">Protein containing DUF111</fullName>
    </recommendedName>
</protein>
<evidence type="ECO:0000313" key="2">
    <source>
        <dbReference type="EMBL" id="TGO02564.1"/>
    </source>
</evidence>
<keyword evidence="3" id="KW-1185">Reference proteome</keyword>
<organism evidence="2 3">
    <name type="scientific">Candidatus Thiomargarita nelsonii</name>
    <dbReference type="NCBI Taxonomy" id="1003181"/>
    <lineage>
        <taxon>Bacteria</taxon>
        <taxon>Pseudomonadati</taxon>
        <taxon>Pseudomonadota</taxon>
        <taxon>Gammaproteobacteria</taxon>
        <taxon>Thiotrichales</taxon>
        <taxon>Thiotrichaceae</taxon>
        <taxon>Thiomargarita</taxon>
    </lineage>
</organism>
<reference evidence="2 3" key="1">
    <citation type="journal article" date="2016" name="Front. Microbiol.">
        <title>Single-Cell (Meta-)Genomics of a Dimorphic Candidatus Thiomargarita nelsonii Reveals Genomic Plasticity.</title>
        <authorList>
            <person name="Flood B.E."/>
            <person name="Fliss P."/>
            <person name="Jones D.S."/>
            <person name="Dick G.J."/>
            <person name="Jain S."/>
            <person name="Kaster A.K."/>
            <person name="Winkel M."/>
            <person name="Mussmann M."/>
            <person name="Bailey J."/>
        </authorList>
    </citation>
    <scope>NUCLEOTIDE SEQUENCE [LARGE SCALE GENOMIC DNA]</scope>
    <source>
        <strain evidence="2">Hydrate Ridge</strain>
    </source>
</reference>
<dbReference type="EMBL" id="JSZA02000111">
    <property type="protein sequence ID" value="TGO02564.1"/>
    <property type="molecule type" value="Genomic_DNA"/>
</dbReference>